<dbReference type="PANTHER" id="PTHR35004">
    <property type="entry name" value="TRANSPOSASE RV3428C-RELATED"/>
    <property type="match status" value="1"/>
</dbReference>
<dbReference type="Proteomes" id="UP001152918">
    <property type="component" value="Chromosome"/>
</dbReference>
<dbReference type="HOGENOM" id="CLU_020626_11_0_6"/>
<evidence type="ECO:0000313" key="3">
    <source>
        <dbReference type="EMBL" id="CAI2796166.1"/>
    </source>
</evidence>
<dbReference type="InterPro" id="IPR012337">
    <property type="entry name" value="RNaseH-like_sf"/>
</dbReference>
<dbReference type="Pfam" id="PF22483">
    <property type="entry name" value="Mu-transpos_C_2"/>
    <property type="match status" value="1"/>
</dbReference>
<dbReference type="EMBL" id="AM181176">
    <property type="protein sequence ID" value="CAY48133.1"/>
    <property type="molecule type" value="Genomic_DNA"/>
</dbReference>
<dbReference type="Gene3D" id="3.30.420.10">
    <property type="entry name" value="Ribonuclease H-like superfamily/Ribonuclease H"/>
    <property type="match status" value="1"/>
</dbReference>
<dbReference type="InterPro" id="IPR054353">
    <property type="entry name" value="IstA-like_C"/>
</dbReference>
<comment type="similarity">
    <text evidence="1">Belongs to the transposase IS21/IS408/IS1162 family.</text>
</comment>
<organism evidence="4">
    <name type="scientific">Pseudomonas fluorescens (strain SBW25)</name>
    <dbReference type="NCBI Taxonomy" id="216595"/>
    <lineage>
        <taxon>Bacteria</taxon>
        <taxon>Pseudomonadati</taxon>
        <taxon>Pseudomonadota</taxon>
        <taxon>Gammaproteobacteria</taxon>
        <taxon>Pseudomonadales</taxon>
        <taxon>Pseudomonadaceae</taxon>
        <taxon>Pseudomonas</taxon>
    </lineage>
</organism>
<reference evidence="3" key="2">
    <citation type="submission" date="2023-10" db="EMBL/GenBank/DDBJ databases">
        <authorList>
            <person name="Fortmann-Grote C."/>
        </authorList>
    </citation>
    <scope>NUCLEOTIDE SEQUENCE</scope>
    <source>
        <strain evidence="3">SBW25</strain>
    </source>
</reference>
<protein>
    <submittedName>
        <fullName evidence="3 4">Transposase subunit A</fullName>
    </submittedName>
</protein>
<dbReference type="SUPFAM" id="SSF53098">
    <property type="entry name" value="Ribonuclease H-like"/>
    <property type="match status" value="1"/>
</dbReference>
<feature type="domain" description="Integrase catalytic" evidence="2">
    <location>
        <begin position="142"/>
        <end position="337"/>
    </location>
</feature>
<dbReference type="InterPro" id="IPR036397">
    <property type="entry name" value="RNaseH_sf"/>
</dbReference>
<dbReference type="GO" id="GO:0003676">
    <property type="term" value="F:nucleic acid binding"/>
    <property type="evidence" value="ECO:0007669"/>
    <property type="project" value="InterPro"/>
</dbReference>
<dbReference type="PROSITE" id="PS50994">
    <property type="entry name" value="INTEGRASE"/>
    <property type="match status" value="1"/>
</dbReference>
<name>C3K883_PSEFS</name>
<dbReference type="Pfam" id="PF00665">
    <property type="entry name" value="rve"/>
    <property type="match status" value="1"/>
</dbReference>
<sequence length="526" mass="60809">MFTHLSRGEHMRLPISTQREVLRLTSDPKLSNRAIGLLAKVSHNTVRTIRDQLAQCGQSWEELKHLDDKALAERLHTQPKVSSQRKAYPSWPAIHEQLKLPDITLELLWQEFRTSEPEGVSYAQFTRIYREWVNRQKLSMRQTHLPGDKCFVDFCGRTMPVTNPDTGAISQAQVFVATLGASGYIFATAVRSQTIPDWLRCNILALEFFDGVPRFVVPDNLKSAVTKNTRDVVTLNRAYAEFSEHYGFQIYPARPRKPQDKSLGEIAVQLVQRFVLARLRASTFFSLEELNEKISYWVDELNSRITRTYPKSRTSRFLELDYPALKPLPEHKYSYSKWVYQVRVGSDYHVQFEEHSYSVPYHFANLLVDLRVRDDWLEIIHQRRLIGSHKLNRQRGTSTLKEHLAPNHRYFQDSQPEALIVWAETIGPETLRFVKDNLNLRKDFSTGLKVVVGLKRDVRKGAITPSRLESACGYANSLNILSSERLRSILRNESDLRPNYRRSAPLVEHANIRGAEYYASQGDEPL</sequence>
<accession>C3K883</accession>
<proteinExistence type="inferred from homology"/>
<evidence type="ECO:0000259" key="2">
    <source>
        <dbReference type="PROSITE" id="PS50994"/>
    </source>
</evidence>
<evidence type="ECO:0000313" key="4">
    <source>
        <dbReference type="EMBL" id="CAY48133.1"/>
    </source>
</evidence>
<evidence type="ECO:0000256" key="1">
    <source>
        <dbReference type="ARBA" id="ARBA00009277"/>
    </source>
</evidence>
<dbReference type="eggNOG" id="COG4584">
    <property type="taxonomic scope" value="Bacteria"/>
</dbReference>
<reference evidence="4" key="1">
    <citation type="journal article" date="2009" name="Genome Biol.">
        <title>Genomic and genetic analyses of diversity and plant interactions of Pseudomonas fluorescens.</title>
        <authorList>
            <person name="Silby M.W."/>
            <person name="Cerdeno-Tarraga A.M."/>
            <person name="Vernikos G.S."/>
            <person name="Giddens S.R."/>
            <person name="Jackson R.W."/>
            <person name="Preston G.M."/>
            <person name="Zhang X.X."/>
            <person name="Moon C.D."/>
            <person name="Gehrig S.M."/>
            <person name="Godfrey S.A."/>
            <person name="Knight C.G."/>
            <person name="Malone J.G."/>
            <person name="Robinson Z."/>
            <person name="Spiers A.J."/>
            <person name="Harris S."/>
            <person name="Challis G.L."/>
            <person name="Yaxley A.M."/>
            <person name="Harris D."/>
            <person name="Seeger K."/>
            <person name="Murphy L."/>
            <person name="Rutter S."/>
            <person name="Squares R."/>
            <person name="Quail M.A."/>
            <person name="Saunders E."/>
            <person name="Mavromatis K."/>
            <person name="Brettin T.S."/>
            <person name="Bentley S.D."/>
            <person name="Hothersall J."/>
            <person name="Stephens E."/>
            <person name="Thomas C.M."/>
            <person name="Parkhill J."/>
            <person name="Levy S.B."/>
            <person name="Rainey P.B."/>
            <person name="Thomson N.R."/>
        </authorList>
    </citation>
    <scope>NUCLEOTIDE SEQUENCE [LARGE SCALE GENOMIC DNA]</scope>
    <source>
        <strain evidence="4">SBW25</strain>
    </source>
</reference>
<dbReference type="PANTHER" id="PTHR35004:SF8">
    <property type="entry name" value="TRANSPOSASE RV3428C-RELATED"/>
    <property type="match status" value="1"/>
</dbReference>
<dbReference type="GO" id="GO:0015074">
    <property type="term" value="P:DNA integration"/>
    <property type="evidence" value="ECO:0007669"/>
    <property type="project" value="InterPro"/>
</dbReference>
<dbReference type="EMBL" id="OV986001">
    <property type="protein sequence ID" value="CAI2796166.1"/>
    <property type="molecule type" value="Genomic_DNA"/>
</dbReference>
<dbReference type="NCBIfam" id="NF033546">
    <property type="entry name" value="transpos_IS21"/>
    <property type="match status" value="1"/>
</dbReference>
<dbReference type="AlphaFoldDB" id="C3K883"/>
<gene>
    <name evidence="4" type="ordered locus">PFLU_1887</name>
</gene>
<dbReference type="KEGG" id="pfs:PFLU_1887"/>
<dbReference type="InterPro" id="IPR001584">
    <property type="entry name" value="Integrase_cat-core"/>
</dbReference>